<evidence type="ECO:0000256" key="1">
    <source>
        <dbReference type="SAM" id="MobiDB-lite"/>
    </source>
</evidence>
<gene>
    <name evidence="2" type="ORF">Z518_02845</name>
</gene>
<dbReference type="OrthoDB" id="5043642at2759"/>
<feature type="region of interest" description="Disordered" evidence="1">
    <location>
        <begin position="1"/>
        <end position="38"/>
    </location>
</feature>
<dbReference type="Proteomes" id="UP000053617">
    <property type="component" value="Unassembled WGS sequence"/>
</dbReference>
<dbReference type="AlphaFoldDB" id="A0A0D2IQH2"/>
<keyword evidence="3" id="KW-1185">Reference proteome</keyword>
<dbReference type="InterPro" id="IPR021848">
    <property type="entry name" value="HODM_asu-like"/>
</dbReference>
<protein>
    <submittedName>
        <fullName evidence="2">Uncharacterized protein</fullName>
    </submittedName>
</protein>
<dbReference type="HOGENOM" id="CLU_025462_2_1_1"/>
<name>A0A0D2IQH2_9EURO</name>
<sequence>MFHDILINETDQSQKTTARLRRHQQQGVQSQQKDPYGQIEPLHNFDWRTTEPLQFRPFKPVYHLSMSLENPHVSELIEMDKHYLDRIMLRRQLIRDHEDKVIAVCDGVKQAIDELYSWLATIYLPIRFPTMFQITTNGSTGQAALFNKVISEISPLCPEPTADATLRRLGGLVKDDILFLQPTEDGDGYKLKAFVACFPNGFNPREKLDMKLRRIHESVPKYKDKLEKSMERWFDGLEVGRVVKRCNAISTHDRLYAPADHRPREGDSVQAKSVDIDMVWT</sequence>
<dbReference type="EMBL" id="KN847476">
    <property type="protein sequence ID" value="KIX08189.1"/>
    <property type="molecule type" value="Genomic_DNA"/>
</dbReference>
<accession>A0A0D2IQH2</accession>
<dbReference type="GeneID" id="25290916"/>
<organism evidence="2 3">
    <name type="scientific">Rhinocladiella mackenziei CBS 650.93</name>
    <dbReference type="NCBI Taxonomy" id="1442369"/>
    <lineage>
        <taxon>Eukaryota</taxon>
        <taxon>Fungi</taxon>
        <taxon>Dikarya</taxon>
        <taxon>Ascomycota</taxon>
        <taxon>Pezizomycotina</taxon>
        <taxon>Eurotiomycetes</taxon>
        <taxon>Chaetothyriomycetidae</taxon>
        <taxon>Chaetothyriales</taxon>
        <taxon>Herpotrichiellaceae</taxon>
        <taxon>Rhinocladiella</taxon>
    </lineage>
</organism>
<dbReference type="RefSeq" id="XP_013275325.1">
    <property type="nucleotide sequence ID" value="XM_013419871.1"/>
</dbReference>
<evidence type="ECO:0000313" key="3">
    <source>
        <dbReference type="Proteomes" id="UP000053617"/>
    </source>
</evidence>
<dbReference type="STRING" id="1442369.A0A0D2IQH2"/>
<dbReference type="Pfam" id="PF11927">
    <property type="entry name" value="HODM_asu-like"/>
    <property type="match status" value="1"/>
</dbReference>
<evidence type="ECO:0000313" key="2">
    <source>
        <dbReference type="EMBL" id="KIX08189.1"/>
    </source>
</evidence>
<proteinExistence type="predicted"/>
<reference evidence="2 3" key="1">
    <citation type="submission" date="2015-01" db="EMBL/GenBank/DDBJ databases">
        <title>The Genome Sequence of Rhinocladiella mackenzie CBS 650.93.</title>
        <authorList>
            <consortium name="The Broad Institute Genomics Platform"/>
            <person name="Cuomo C."/>
            <person name="de Hoog S."/>
            <person name="Gorbushina A."/>
            <person name="Stielow B."/>
            <person name="Teixiera M."/>
            <person name="Abouelleil A."/>
            <person name="Chapman S.B."/>
            <person name="Priest M."/>
            <person name="Young S.K."/>
            <person name="Wortman J."/>
            <person name="Nusbaum C."/>
            <person name="Birren B."/>
        </authorList>
    </citation>
    <scope>NUCLEOTIDE SEQUENCE [LARGE SCALE GENOMIC DNA]</scope>
    <source>
        <strain evidence="2 3">CBS 650.93</strain>
    </source>
</reference>
<dbReference type="VEuPathDB" id="FungiDB:Z518_02845"/>